<dbReference type="Pfam" id="PF01734">
    <property type="entry name" value="Patatin"/>
    <property type="match status" value="1"/>
</dbReference>
<keyword evidence="3 4" id="KW-0443">Lipid metabolism</keyword>
<evidence type="ECO:0000256" key="1">
    <source>
        <dbReference type="ARBA" id="ARBA00022801"/>
    </source>
</evidence>
<keyword evidence="8" id="KW-1185">Reference proteome</keyword>
<dbReference type="InterPro" id="IPR050301">
    <property type="entry name" value="NTE"/>
</dbReference>
<accession>A0ABU9BAT8</accession>
<keyword evidence="2 4" id="KW-0442">Lipid degradation</keyword>
<feature type="region of interest" description="Disordered" evidence="5">
    <location>
        <begin position="190"/>
        <end position="210"/>
    </location>
</feature>
<dbReference type="Pfam" id="PF12536">
    <property type="entry name" value="DUF3734"/>
    <property type="match status" value="1"/>
</dbReference>
<dbReference type="InterPro" id="IPR002641">
    <property type="entry name" value="PNPLA_dom"/>
</dbReference>
<dbReference type="PANTHER" id="PTHR14226:SF57">
    <property type="entry name" value="BLR7027 PROTEIN"/>
    <property type="match status" value="1"/>
</dbReference>
<dbReference type="InterPro" id="IPR021095">
    <property type="entry name" value="DUF3734"/>
</dbReference>
<dbReference type="PROSITE" id="PS51635">
    <property type="entry name" value="PNPLA"/>
    <property type="match status" value="1"/>
</dbReference>
<dbReference type="RefSeq" id="WP_341374470.1">
    <property type="nucleotide sequence ID" value="NZ_JBBUTF010000009.1"/>
</dbReference>
<dbReference type="InterPro" id="IPR016035">
    <property type="entry name" value="Acyl_Trfase/lysoPLipase"/>
</dbReference>
<organism evidence="7 8">
    <name type="scientific">Pseudaquabacterium rugosum</name>
    <dbReference type="NCBI Taxonomy" id="2984194"/>
    <lineage>
        <taxon>Bacteria</taxon>
        <taxon>Pseudomonadati</taxon>
        <taxon>Pseudomonadota</taxon>
        <taxon>Betaproteobacteria</taxon>
        <taxon>Burkholderiales</taxon>
        <taxon>Sphaerotilaceae</taxon>
        <taxon>Pseudaquabacterium</taxon>
    </lineage>
</organism>
<protein>
    <submittedName>
        <fullName evidence="7">Patatin-like phospholipase family protein</fullName>
    </submittedName>
</protein>
<dbReference type="Proteomes" id="UP001368500">
    <property type="component" value="Unassembled WGS sequence"/>
</dbReference>
<evidence type="ECO:0000256" key="3">
    <source>
        <dbReference type="ARBA" id="ARBA00023098"/>
    </source>
</evidence>
<dbReference type="SUPFAM" id="SSF52151">
    <property type="entry name" value="FabD/lysophospholipase-like"/>
    <property type="match status" value="1"/>
</dbReference>
<keyword evidence="1 4" id="KW-0378">Hydrolase</keyword>
<name>A0ABU9BAT8_9BURK</name>
<evidence type="ECO:0000256" key="5">
    <source>
        <dbReference type="SAM" id="MobiDB-lite"/>
    </source>
</evidence>
<feature type="short sequence motif" description="GXGXXG" evidence="4">
    <location>
        <begin position="24"/>
        <end position="29"/>
    </location>
</feature>
<feature type="active site" description="Nucleophile" evidence="4">
    <location>
        <position position="53"/>
    </location>
</feature>
<evidence type="ECO:0000259" key="6">
    <source>
        <dbReference type="PROSITE" id="PS51635"/>
    </source>
</evidence>
<evidence type="ECO:0000256" key="4">
    <source>
        <dbReference type="PROSITE-ProRule" id="PRU01161"/>
    </source>
</evidence>
<dbReference type="EMBL" id="JBBUTF010000009">
    <property type="protein sequence ID" value="MEK8026688.1"/>
    <property type="molecule type" value="Genomic_DNA"/>
</dbReference>
<reference evidence="7 8" key="1">
    <citation type="submission" date="2024-04" db="EMBL/GenBank/DDBJ databases">
        <title>Novel species of the genus Ideonella isolated from streams.</title>
        <authorList>
            <person name="Lu H."/>
        </authorList>
    </citation>
    <scope>NUCLEOTIDE SEQUENCE [LARGE SCALE GENOMIC DNA]</scope>
    <source>
        <strain evidence="7 8">BYS139W</strain>
    </source>
</reference>
<comment type="caution">
    <text evidence="7">The sequence shown here is derived from an EMBL/GenBank/DDBJ whole genome shotgun (WGS) entry which is preliminary data.</text>
</comment>
<feature type="short sequence motif" description="DGA/G" evidence="4">
    <location>
        <begin position="250"/>
        <end position="252"/>
    </location>
</feature>
<sequence length="417" mass="45839">MHPESSRDTDPPGRAPACALVLQGGGALGAYQAGVFEGLSEAGIAPDWVAGISIGAINAALIAGNPPARRVERLREFWETVCRPAVPLPALDAWQDLMLQAAPSLRRWFNAGAATRAVAEGQSAFFTPRGPWPWLGLEQAPEEASFYDTTALRRTLERLVDFDLVNDGPVRLSVGAVNVRSGNLRWFDNGPRAARGPRRLPPPGATVDGHRRTADEAIGHTRIGAAHIMASGALPPAFAAVEIDGEHYWDGGIVSNTPLDHVLQETLRHDLVAFQVDLWSARGPLPRHVYDAQERLKDIQYSSRTRAATDGRAGDRQLRHLLHALLQQLPASLQDSPLAQAARAEACAQRVSVIHLIYQDKAWEGYSKDYEFSPRTMRDHWQAGLDDIRDTLRHQDWHTLGRDAPAFATHDRLRTRG</sequence>
<feature type="short sequence motif" description="GXSXG" evidence="4">
    <location>
        <begin position="51"/>
        <end position="55"/>
    </location>
</feature>
<dbReference type="PANTHER" id="PTHR14226">
    <property type="entry name" value="NEUROPATHY TARGET ESTERASE/SWISS CHEESE D.MELANOGASTER"/>
    <property type="match status" value="1"/>
</dbReference>
<feature type="domain" description="PNPLA" evidence="6">
    <location>
        <begin position="20"/>
        <end position="263"/>
    </location>
</feature>
<dbReference type="CDD" id="cd07209">
    <property type="entry name" value="Pat_hypo_Ecoli_Z1214_like"/>
    <property type="match status" value="1"/>
</dbReference>
<feature type="active site" description="Proton acceptor" evidence="4">
    <location>
        <position position="250"/>
    </location>
</feature>
<evidence type="ECO:0000313" key="8">
    <source>
        <dbReference type="Proteomes" id="UP001368500"/>
    </source>
</evidence>
<gene>
    <name evidence="7" type="ORF">AACH11_12020</name>
</gene>
<evidence type="ECO:0000256" key="2">
    <source>
        <dbReference type="ARBA" id="ARBA00022963"/>
    </source>
</evidence>
<dbReference type="Gene3D" id="3.40.1090.10">
    <property type="entry name" value="Cytosolic phospholipase A2 catalytic domain"/>
    <property type="match status" value="2"/>
</dbReference>
<evidence type="ECO:0000313" key="7">
    <source>
        <dbReference type="EMBL" id="MEK8026688.1"/>
    </source>
</evidence>
<proteinExistence type="predicted"/>